<evidence type="ECO:0000313" key="1">
    <source>
        <dbReference type="EMBL" id="MBE9223701.1"/>
    </source>
</evidence>
<comment type="caution">
    <text evidence="1">The sequence shown here is derived from an EMBL/GenBank/DDBJ whole genome shotgun (WGS) entry which is preliminary data.</text>
</comment>
<evidence type="ECO:0000313" key="2">
    <source>
        <dbReference type="Proteomes" id="UP000654604"/>
    </source>
</evidence>
<gene>
    <name evidence="1" type="ORF">IQ215_13435</name>
</gene>
<sequence>MYNYSAEILIRHYLIPLPSSTNHDKIDQQTIATIVNNFAYYGYALSEISYKKLIETDRENIINWWLEVQPVLEKITGNDKNIADFVVYKNFPQEVLAMSEVEYWTNQILMYWGFPNHFFTEEKQEKPPLKEKINFKVLHPAQNNSLLEIFNSIVYLPNRWVEQQWDDVHYLLNTFVTFLDVNKIPFKENLIKVLIYCLNSEQNVNINSATDVLRLAVGLSDGDISLRKPTKFRNFKRKERRFLLNLLNQCPNLVEDIFRHKNIWKKLMFALHPGDYATQFSRVVNAYNLLFNNQAPETFNSILEKLLAQKDGQVLDLLSSRPGEFLRRLHHCILLFDHQAVIKFQSVIPELTTIQLLKLQSYLETINYRLYRAIAPKGNWRKMQVLEMDEKRKIEDKYIDELLENIGKEIKKRVNKFAPVVNLDPKTDMIKLQTNDSELTPYGRGTIFPIPENIKFIRTASYWKSGATNYNIWYDNSWNFFQSDWTPLGSCCWTDVFFANGGAIFSGDPTNSKDLEGNACQLIDLYLPELLAYNVRYAVWNVLCFNYLSFNKAKEVYGFLQWGENPENGNLFEPSRCQLSFPIKGDDLTKYIALIDLVKNQIIYLDASLYGVVSSANNNLAFLQEKMPPFLEYLETLPSVFDLFKHQDSGLPIVYSDANFNLKNNQDAYVFKPENKHNQFNPFSLTKILQN</sequence>
<dbReference type="RefSeq" id="WP_193801924.1">
    <property type="nucleotide sequence ID" value="NZ_JADEWC010000042.1"/>
</dbReference>
<reference evidence="1 2" key="1">
    <citation type="submission" date="2020-10" db="EMBL/GenBank/DDBJ databases">
        <authorList>
            <person name="Castelo-Branco R."/>
            <person name="Eusebio N."/>
            <person name="Adriana R."/>
            <person name="Vieira A."/>
            <person name="Brugerolle De Fraissinette N."/>
            <person name="Rezende De Castro R."/>
            <person name="Schneider M.P."/>
            <person name="Vasconcelos V."/>
            <person name="Leao P.N."/>
        </authorList>
    </citation>
    <scope>NUCLEOTIDE SEQUENCE [LARGE SCALE GENOMIC DNA]</scope>
    <source>
        <strain evidence="1 2">LEGE 03274</strain>
    </source>
</reference>
<accession>A0ABR9V982</accession>
<keyword evidence="2" id="KW-1185">Reference proteome</keyword>
<organism evidence="1 2">
    <name type="scientific">Cyanobacterium stanieri LEGE 03274</name>
    <dbReference type="NCBI Taxonomy" id="1828756"/>
    <lineage>
        <taxon>Bacteria</taxon>
        <taxon>Bacillati</taxon>
        <taxon>Cyanobacteriota</taxon>
        <taxon>Cyanophyceae</taxon>
        <taxon>Oscillatoriophycideae</taxon>
        <taxon>Chroococcales</taxon>
        <taxon>Geminocystaceae</taxon>
        <taxon>Cyanobacterium</taxon>
    </lineage>
</organism>
<proteinExistence type="predicted"/>
<name>A0ABR9V982_9CHRO</name>
<dbReference type="EMBL" id="JADEWC010000042">
    <property type="protein sequence ID" value="MBE9223701.1"/>
    <property type="molecule type" value="Genomic_DNA"/>
</dbReference>
<dbReference type="Proteomes" id="UP000654604">
    <property type="component" value="Unassembled WGS sequence"/>
</dbReference>
<protein>
    <submittedName>
        <fullName evidence="1">Uncharacterized protein</fullName>
    </submittedName>
</protein>